<dbReference type="GO" id="GO:0003677">
    <property type="term" value="F:DNA binding"/>
    <property type="evidence" value="ECO:0007669"/>
    <property type="project" value="InterPro"/>
</dbReference>
<proteinExistence type="predicted"/>
<evidence type="ECO:0000256" key="3">
    <source>
        <dbReference type="SAM" id="MobiDB-lite"/>
    </source>
</evidence>
<protein>
    <submittedName>
        <fullName evidence="5">Nuclear import receptor</fullName>
    </submittedName>
</protein>
<dbReference type="EMBL" id="WIWT01000021">
    <property type="protein sequence ID" value="KAF3214840.1"/>
    <property type="molecule type" value="Genomic_DNA"/>
</dbReference>
<dbReference type="FunFam" id="1.25.10.10:FF:000266">
    <property type="entry name" value="mRNA transport regulator MTR10"/>
    <property type="match status" value="1"/>
</dbReference>
<dbReference type="InterPro" id="IPR051345">
    <property type="entry name" value="Importin_beta-like_NTR"/>
</dbReference>
<accession>A0A8H8VDS3</accession>
<dbReference type="GO" id="GO:0008033">
    <property type="term" value="P:tRNA processing"/>
    <property type="evidence" value="ECO:0007669"/>
    <property type="project" value="UniProtKB-KW"/>
</dbReference>
<evidence type="ECO:0000256" key="1">
    <source>
        <dbReference type="ARBA" id="ARBA00022694"/>
    </source>
</evidence>
<dbReference type="GO" id="GO:0006310">
    <property type="term" value="P:DNA recombination"/>
    <property type="evidence" value="ECO:0007669"/>
    <property type="project" value="UniProtKB-ARBA"/>
</dbReference>
<dbReference type="GO" id="GO:0006281">
    <property type="term" value="P:DNA repair"/>
    <property type="evidence" value="ECO:0007669"/>
    <property type="project" value="InterPro"/>
</dbReference>
<dbReference type="SUPFAM" id="SSF52540">
    <property type="entry name" value="P-loop containing nucleoside triphosphate hydrolases"/>
    <property type="match status" value="1"/>
</dbReference>
<reference evidence="5" key="1">
    <citation type="submission" date="2019-06" db="EMBL/GenBank/DDBJ databases">
        <authorList>
            <person name="Palmer J.M."/>
        </authorList>
    </citation>
    <scope>NUCLEOTIDE SEQUENCE</scope>
    <source>
        <strain evidence="5">TWF679</strain>
    </source>
</reference>
<feature type="region of interest" description="Disordered" evidence="3">
    <location>
        <begin position="1307"/>
        <end position="1380"/>
    </location>
</feature>
<dbReference type="Pfam" id="PF24139">
    <property type="entry name" value="TPR_TNPO3_IPO13_4th"/>
    <property type="match status" value="1"/>
</dbReference>
<dbReference type="Pfam" id="PF24140">
    <property type="entry name" value="TPR_TNPO3_IPO13_3rd"/>
    <property type="match status" value="1"/>
</dbReference>
<dbReference type="OrthoDB" id="435593at2759"/>
<dbReference type="InterPro" id="IPR057942">
    <property type="entry name" value="TPR_TNPO3_IPO13_3rd"/>
</dbReference>
<dbReference type="GO" id="GO:0006606">
    <property type="term" value="P:protein import into nucleus"/>
    <property type="evidence" value="ECO:0007669"/>
    <property type="project" value="UniProtKB-ARBA"/>
</dbReference>
<dbReference type="InterPro" id="IPR016024">
    <property type="entry name" value="ARM-type_fold"/>
</dbReference>
<dbReference type="InterPro" id="IPR020588">
    <property type="entry name" value="RecA_ATP-bd"/>
</dbReference>
<evidence type="ECO:0000259" key="4">
    <source>
        <dbReference type="PROSITE" id="PS50162"/>
    </source>
</evidence>
<comment type="function">
    <text evidence="2">tRNA nucleus export receptor which facilitates tRNA translocation across the nuclear pore complex. Involved in pre-tRNA splicing, probably by affecting the interaction of pre-tRNA with splicing endonuclease.</text>
</comment>
<dbReference type="CDD" id="cd01393">
    <property type="entry name" value="RecA-like"/>
    <property type="match status" value="1"/>
</dbReference>
<dbReference type="InterPro" id="IPR057941">
    <property type="entry name" value="TPR_TNPO3_IPO13_2nd"/>
</dbReference>
<comment type="caution">
    <text evidence="5">The sequence shown here is derived from an EMBL/GenBank/DDBJ whole genome shotgun (WGS) entry which is preliminary data.</text>
</comment>
<dbReference type="PANTHER" id="PTHR12363">
    <property type="entry name" value="TRANSPORTIN 3 AND IMPORTIN 13"/>
    <property type="match status" value="1"/>
</dbReference>
<dbReference type="GO" id="GO:0005524">
    <property type="term" value="F:ATP binding"/>
    <property type="evidence" value="ECO:0007669"/>
    <property type="project" value="InterPro"/>
</dbReference>
<dbReference type="Gene3D" id="1.25.10.10">
    <property type="entry name" value="Leucine-rich Repeat Variant"/>
    <property type="match status" value="1"/>
</dbReference>
<dbReference type="Proteomes" id="UP000614610">
    <property type="component" value="Unassembled WGS sequence"/>
</dbReference>
<dbReference type="GO" id="GO:0140664">
    <property type="term" value="F:ATP-dependent DNA damage sensor activity"/>
    <property type="evidence" value="ECO:0007669"/>
    <property type="project" value="InterPro"/>
</dbReference>
<name>A0A8H8VDS3_ORBOL</name>
<dbReference type="InterPro" id="IPR058537">
    <property type="entry name" value="TPR_TNPO3_IPO13_4th"/>
</dbReference>
<dbReference type="Gene3D" id="3.40.50.300">
    <property type="entry name" value="P-loop containing nucleotide triphosphate hydrolases"/>
    <property type="match status" value="1"/>
</dbReference>
<dbReference type="Pfam" id="PF24138">
    <property type="entry name" value="TPR_TNPO3_IPO13_2nd"/>
    <property type="match status" value="1"/>
</dbReference>
<keyword evidence="1" id="KW-0819">tRNA processing</keyword>
<dbReference type="Pfam" id="PF00154">
    <property type="entry name" value="RecA_N"/>
    <property type="match status" value="1"/>
</dbReference>
<dbReference type="Pfam" id="PF08389">
    <property type="entry name" value="Xpo1"/>
    <property type="match status" value="1"/>
</dbReference>
<dbReference type="SMART" id="SM00382">
    <property type="entry name" value="AAA"/>
    <property type="match status" value="1"/>
</dbReference>
<evidence type="ECO:0000313" key="6">
    <source>
        <dbReference type="Proteomes" id="UP000614610"/>
    </source>
</evidence>
<dbReference type="PANTHER" id="PTHR12363:SF53">
    <property type="entry name" value="MRNA TRANSPORT REGULATOR MTR10"/>
    <property type="match status" value="1"/>
</dbReference>
<dbReference type="InterPro" id="IPR011989">
    <property type="entry name" value="ARM-like"/>
</dbReference>
<dbReference type="InterPro" id="IPR027417">
    <property type="entry name" value="P-loop_NTPase"/>
</dbReference>
<evidence type="ECO:0000256" key="2">
    <source>
        <dbReference type="ARBA" id="ARBA00025147"/>
    </source>
</evidence>
<keyword evidence="5" id="KW-0675">Receptor</keyword>
<sequence>MVHMCQSNFWTGYGYSTHHYSYYCYNEDRRLIQRFRWFWWTFFFTQQPEAWSFTFTMLKSTELPLDVKLFAATTLKGKIIYDVPQLPRHFLGELRDSLLGLLRDFRSEKKNRIIRTQLNVCLAILAIQMTEWKNVLDSVIEKLGTDADGNICLLEFLKVLPEEVTEGRRIRMTDEELDARAKELLEDNTQQVINLLVSYSQSVPTACEEPLLTSCLTSWLREIPVLTIVNSPLLASTIKALSSEAAFDSAVDCLCAMFAETRDVDECLDTINILIPEVMKLQPRIADAAENDIEQLRGYTKLFAEAGEAWVILIARMPAAFRPLVEAILECSARDREQEVIGLTFNFWFDLKNYLVLENYIEARVQLADLFASLVDVMIGHLKYPIPESNNEADLFDGDREQEERFREFRHKMGDVLKDCCEVLGARDCLAKAYTLVEQYMRSYVAGTPSAQNPVPNWQALEAPLFSMRAMGRMVPSDEAEVLPRIMSLLIQLPEHPKVRFAATLVLGRYTEWTAKHPEYLEAQLTYITNGFAHSDKDVMRAAAMALRYFCQDCHQLLVGHITQLHTFYEQVSANLPTQSLEEVTDGVAHVVAAQPIEKIYDALRLFCEPITKRLMDKANQARDKESVRELSEIVSLLTTFAAIVRPNVEPDKENPMVRFWTDVFPVVTTILETFIAYPAICERVSKFYRTLLISYRTAMLPLLPVLAEKLATCFQKSKQGCFLWVTGSVIREFNDEEFVDQNTREAIYQFLQQQCWTMFKILSEEQPKDIPDLVEDFFRLMQDAIMFHPMRIIPSQLLEPSLKAALACLVLEQNEPLIAVLHFLRDLLVYGTPTPPTSRYDSPENPPEIRSAVVNITRAQGDVLTIRILSGLMYSFPRDCVPDSSGVLMTLIELLPEETIGWVSKTVNQLPAGSVSEQERQKFMTNFQQSIIARDAKKVRYQLQDFTNWYRRKNVTPRAASTSGITHTYHDTITRPTLPTEDDEYMAGLILNMDPPSSADNSRHRLPTQSAAAALATQLDQGYGSFATGSEALDSSWGGAGLERGKLVEICGPPGSGKTTIAVQLVVDAVSKGEQVCWIDTLSQCPTSRLEGILTERDLASKASSILRYQITSLAHFFAIIAHLTKISLEISLVIIDDISLLFTKEFPPASDAPQSQTLPNRGHEKQIDKRGRLVADIANQLQRFSASRMAAVVVLNQLATKAVRGGGPLELAPSVHSATHSWAHAFHHRILLLRKHIPKTDPRADKRHLRFIFVLKSLGVDIQNTNLSRPDQFFVIRVTKNGVEDEKQQIFEALTGAISMAESFATSGGNSEEHYGIGFSDSEEEPEVTPLPGRYLKRKRSSDTASDSGSHGNSGANVTNGAPGEKPDDDYSSDTVDLVPVPEVLAGSGTEPFPILSQARDSGLYGEAMEGSEAKTLKPVIPQIFGRTIVPDSDGESDDDVL</sequence>
<gene>
    <name evidence="5" type="primary">MTR10</name>
    <name evidence="5" type="ORF">TWF679_004620</name>
</gene>
<organism evidence="5 6">
    <name type="scientific">Orbilia oligospora</name>
    <name type="common">Nematode-trapping fungus</name>
    <name type="synonym">Arthrobotrys oligospora</name>
    <dbReference type="NCBI Taxonomy" id="2813651"/>
    <lineage>
        <taxon>Eukaryota</taxon>
        <taxon>Fungi</taxon>
        <taxon>Dikarya</taxon>
        <taxon>Ascomycota</taxon>
        <taxon>Pezizomycotina</taxon>
        <taxon>Orbiliomycetes</taxon>
        <taxon>Orbiliales</taxon>
        <taxon>Orbiliaceae</taxon>
        <taxon>Orbilia</taxon>
    </lineage>
</organism>
<dbReference type="SUPFAM" id="SSF48371">
    <property type="entry name" value="ARM repeat"/>
    <property type="match status" value="1"/>
</dbReference>
<dbReference type="InterPro" id="IPR013598">
    <property type="entry name" value="Exportin-1/Importin-b-like"/>
</dbReference>
<dbReference type="GO" id="GO:0061982">
    <property type="term" value="P:meiosis I cell cycle process"/>
    <property type="evidence" value="ECO:0007669"/>
    <property type="project" value="UniProtKB-ARBA"/>
</dbReference>
<dbReference type="GO" id="GO:0005737">
    <property type="term" value="C:cytoplasm"/>
    <property type="evidence" value="ECO:0007669"/>
    <property type="project" value="TreeGrafter"/>
</dbReference>
<feature type="compositionally biased region" description="Polar residues" evidence="3">
    <location>
        <begin position="1345"/>
        <end position="1362"/>
    </location>
</feature>
<feature type="domain" description="RecA family profile 1" evidence="4">
    <location>
        <begin position="1023"/>
        <end position="1200"/>
    </location>
</feature>
<dbReference type="InterPro" id="IPR049428">
    <property type="entry name" value="RecA-like_N"/>
</dbReference>
<evidence type="ECO:0000313" key="5">
    <source>
        <dbReference type="EMBL" id="KAF3214840.1"/>
    </source>
</evidence>
<dbReference type="InterPro" id="IPR003593">
    <property type="entry name" value="AAA+_ATPase"/>
</dbReference>
<dbReference type="PROSITE" id="PS50162">
    <property type="entry name" value="RECA_2"/>
    <property type="match status" value="1"/>
</dbReference>